<evidence type="ECO:0000256" key="4">
    <source>
        <dbReference type="ARBA" id="ARBA00023242"/>
    </source>
</evidence>
<comment type="subcellular location">
    <subcellularLocation>
        <location evidence="1">Nucleus</location>
        <location evidence="1">Nucleolus</location>
    </subcellularLocation>
</comment>
<dbReference type="Pfam" id="PF25121">
    <property type="entry name" value="RRM_ESF1"/>
    <property type="match status" value="1"/>
</dbReference>
<dbReference type="GO" id="GO:0006364">
    <property type="term" value="P:rRNA processing"/>
    <property type="evidence" value="ECO:0007669"/>
    <property type="project" value="InterPro"/>
</dbReference>
<feature type="domain" description="NUC153" evidence="6">
    <location>
        <begin position="584"/>
        <end position="607"/>
    </location>
</feature>
<evidence type="ECO:0000313" key="9">
    <source>
        <dbReference type="Proteomes" id="UP000188268"/>
    </source>
</evidence>
<feature type="compositionally biased region" description="Acidic residues" evidence="5">
    <location>
        <begin position="129"/>
        <end position="144"/>
    </location>
</feature>
<proteinExistence type="inferred from homology"/>
<feature type="compositionally biased region" description="Basic and acidic residues" evidence="5">
    <location>
        <begin position="68"/>
        <end position="83"/>
    </location>
</feature>
<dbReference type="InterPro" id="IPR012580">
    <property type="entry name" value="NUC153"/>
</dbReference>
<feature type="compositionally biased region" description="Basic residues" evidence="5">
    <location>
        <begin position="474"/>
        <end position="487"/>
    </location>
</feature>
<feature type="compositionally biased region" description="Basic and acidic residues" evidence="5">
    <location>
        <begin position="524"/>
        <end position="537"/>
    </location>
</feature>
<dbReference type="PANTHER" id="PTHR12202:SF0">
    <property type="entry name" value="ESF1 HOMOLOG"/>
    <property type="match status" value="1"/>
</dbReference>
<keyword evidence="4" id="KW-0539">Nucleus</keyword>
<dbReference type="GO" id="GO:0003723">
    <property type="term" value="F:RNA binding"/>
    <property type="evidence" value="ECO:0007669"/>
    <property type="project" value="TreeGrafter"/>
</dbReference>
<feature type="region of interest" description="Disordered" evidence="5">
    <location>
        <begin position="1"/>
        <end position="173"/>
    </location>
</feature>
<feature type="region of interest" description="Disordered" evidence="5">
    <location>
        <begin position="623"/>
        <end position="696"/>
    </location>
</feature>
<feature type="compositionally biased region" description="Acidic residues" evidence="5">
    <location>
        <begin position="430"/>
        <end position="442"/>
    </location>
</feature>
<feature type="region of interest" description="Disordered" evidence="5">
    <location>
        <begin position="390"/>
        <end position="457"/>
    </location>
</feature>
<evidence type="ECO:0000256" key="2">
    <source>
        <dbReference type="ARBA" id="ARBA00009087"/>
    </source>
</evidence>
<evidence type="ECO:0000256" key="5">
    <source>
        <dbReference type="SAM" id="MobiDB-lite"/>
    </source>
</evidence>
<evidence type="ECO:0000256" key="3">
    <source>
        <dbReference type="ARBA" id="ARBA00023054"/>
    </source>
</evidence>
<dbReference type="InterPro" id="IPR056750">
    <property type="entry name" value="RRM_ESF1"/>
</dbReference>
<feature type="compositionally biased region" description="Acidic residues" evidence="5">
    <location>
        <begin position="152"/>
        <end position="173"/>
    </location>
</feature>
<dbReference type="Pfam" id="PF08159">
    <property type="entry name" value="NUC153"/>
    <property type="match status" value="1"/>
</dbReference>
<organism evidence="8 9">
    <name type="scientific">Corchorus capsularis</name>
    <name type="common">Jute</name>
    <dbReference type="NCBI Taxonomy" id="210143"/>
    <lineage>
        <taxon>Eukaryota</taxon>
        <taxon>Viridiplantae</taxon>
        <taxon>Streptophyta</taxon>
        <taxon>Embryophyta</taxon>
        <taxon>Tracheophyta</taxon>
        <taxon>Spermatophyta</taxon>
        <taxon>Magnoliopsida</taxon>
        <taxon>eudicotyledons</taxon>
        <taxon>Gunneridae</taxon>
        <taxon>Pentapetalae</taxon>
        <taxon>rosids</taxon>
        <taxon>malvids</taxon>
        <taxon>Malvales</taxon>
        <taxon>Malvaceae</taxon>
        <taxon>Grewioideae</taxon>
        <taxon>Apeibeae</taxon>
        <taxon>Corchorus</taxon>
    </lineage>
</organism>
<comment type="similarity">
    <text evidence="2">Belongs to the ESF1 family.</text>
</comment>
<dbReference type="EMBL" id="AWWV01009823">
    <property type="protein sequence ID" value="OMO83867.1"/>
    <property type="molecule type" value="Genomic_DNA"/>
</dbReference>
<keyword evidence="9" id="KW-1185">Reference proteome</keyword>
<feature type="domain" description="ESF1 RRM" evidence="7">
    <location>
        <begin position="196"/>
        <end position="337"/>
    </location>
</feature>
<evidence type="ECO:0000259" key="6">
    <source>
        <dbReference type="Pfam" id="PF08159"/>
    </source>
</evidence>
<feature type="region of interest" description="Disordered" evidence="5">
    <location>
        <begin position="550"/>
        <end position="572"/>
    </location>
</feature>
<feature type="compositionally biased region" description="Acidic residues" evidence="5">
    <location>
        <begin position="492"/>
        <end position="511"/>
    </location>
</feature>
<dbReference type="OrthoDB" id="431825at2759"/>
<dbReference type="Gramene" id="OMO83867">
    <property type="protein sequence ID" value="OMO83867"/>
    <property type="gene ID" value="CCACVL1_11108"/>
</dbReference>
<feature type="compositionally biased region" description="Polar residues" evidence="5">
    <location>
        <begin position="25"/>
        <end position="39"/>
    </location>
</feature>
<reference evidence="8 9" key="1">
    <citation type="submission" date="2013-09" db="EMBL/GenBank/DDBJ databases">
        <title>Corchorus capsularis genome sequencing.</title>
        <authorList>
            <person name="Alam M."/>
            <person name="Haque M.S."/>
            <person name="Islam M.S."/>
            <person name="Emdad E.M."/>
            <person name="Islam M.M."/>
            <person name="Ahmed B."/>
            <person name="Halim A."/>
            <person name="Hossen Q.M.M."/>
            <person name="Hossain M.Z."/>
            <person name="Ahmed R."/>
            <person name="Khan M.M."/>
            <person name="Islam R."/>
            <person name="Rashid M.M."/>
            <person name="Khan S.A."/>
            <person name="Rahman M.S."/>
            <person name="Alam M."/>
        </authorList>
    </citation>
    <scope>NUCLEOTIDE SEQUENCE [LARGE SCALE GENOMIC DNA]</scope>
    <source>
        <strain evidence="9">cv. CVL-1</strain>
        <tissue evidence="8">Whole seedling</tissue>
    </source>
</reference>
<gene>
    <name evidence="8" type="ORF">CCACVL1_11108</name>
</gene>
<dbReference type="PANTHER" id="PTHR12202">
    <property type="entry name" value="ESF1 HOMOLOG"/>
    <property type="match status" value="1"/>
</dbReference>
<feature type="compositionally biased region" description="Basic and acidic residues" evidence="5">
    <location>
        <begin position="1"/>
        <end position="20"/>
    </location>
</feature>
<dbReference type="OMA" id="YEMEMSW"/>
<evidence type="ECO:0000259" key="7">
    <source>
        <dbReference type="Pfam" id="PF25121"/>
    </source>
</evidence>
<evidence type="ECO:0000256" key="1">
    <source>
        <dbReference type="ARBA" id="ARBA00004604"/>
    </source>
</evidence>
<keyword evidence="3" id="KW-0175">Coiled coil</keyword>
<dbReference type="Proteomes" id="UP000188268">
    <property type="component" value="Unassembled WGS sequence"/>
</dbReference>
<dbReference type="STRING" id="210143.A0A1R3IMR3"/>
<feature type="compositionally biased region" description="Basic residues" evidence="5">
    <location>
        <begin position="686"/>
        <end position="696"/>
    </location>
</feature>
<sequence length="696" mass="79752">MGSKNKDQKTKNKNKNKDKPNSTPSLQDSNGNKNESGSDSGKIITDARFASVHSDPRFQKVPKHKTKVVIDSRFTRMFNDKRFAPSSAPLDKRGKPKKGNSQSSLRHYYHLEDKEDEKEEKKRKKDVVSEESDSEEVDEESESEMLEKDSDGESDEEEEEQSESGSTTEEEDVDIIYEEGEPEMQEENIPMIEKETRRLAVVNMDWRHVKAADLYVMLSSFLPKDGQIMSVAVYPSEFGLQRMKQEEIHGPVGLFDDENEEDDEDGDDEIDNEKLREYEKSRLRYYYAVVGCDSSATADYLYKACDGVEFERSANVLDLRFIPDSMEFKHPPRDVATEAPANYEGLSFHTQALQQSKIHLTWDEDEPQRGKILKRKLNAEQLAELELKEFLASDESESDDDENEDATEDQSDKKNKKRDKYLALLQSGDGSDEDGEDNDQDMEVTFNTGLEDISKRILEKKNKEAETIWEAQLRKRREKKKAKKNKSKYSSEDESDETDIENTEEPDDFFVEEPSVKRSKKEKKQHEEDKKEAEASRAELELLLTDDKGADTGVKGYNLKPKKAKGKKGKEVIDEEKIPTVDEDPRFSALFTSPLYALDPTDPQFKRSATYARQIAKKLQKGEQQELAVENSKITNSQFPPDDHGVNKVEKKSDILPSKEKHELSSMVRSVKAKLKQVQLPSASKMPKKKTKVLRK</sequence>
<protein>
    <submittedName>
        <fullName evidence="8">Embryo sac development arrest</fullName>
    </submittedName>
</protein>
<feature type="compositionally biased region" description="Basic and acidic residues" evidence="5">
    <location>
        <begin position="641"/>
        <end position="664"/>
    </location>
</feature>
<accession>A0A1R3IMR3</accession>
<name>A0A1R3IMR3_COCAP</name>
<comment type="caution">
    <text evidence="8">The sequence shown here is derived from an EMBL/GenBank/DDBJ whole genome shotgun (WGS) entry which is preliminary data.</text>
</comment>
<feature type="compositionally biased region" description="Acidic residues" evidence="5">
    <location>
        <begin position="392"/>
        <end position="409"/>
    </location>
</feature>
<dbReference type="InterPro" id="IPR039754">
    <property type="entry name" value="Esf1"/>
</dbReference>
<dbReference type="AlphaFoldDB" id="A0A1R3IMR3"/>
<dbReference type="GO" id="GO:0005730">
    <property type="term" value="C:nucleolus"/>
    <property type="evidence" value="ECO:0007669"/>
    <property type="project" value="UniProtKB-SubCell"/>
</dbReference>
<feature type="region of interest" description="Disordered" evidence="5">
    <location>
        <begin position="474"/>
        <end position="537"/>
    </location>
</feature>
<evidence type="ECO:0000313" key="8">
    <source>
        <dbReference type="EMBL" id="OMO83867.1"/>
    </source>
</evidence>